<accession>A0A0H5LST7</accession>
<dbReference type="EMBL" id="CWJI01000001">
    <property type="protein sequence ID" value="CRY54135.1"/>
    <property type="molecule type" value="Genomic_DNA"/>
</dbReference>
<organism evidence="2 3">
    <name type="scientific">Yersinia intermedia</name>
    <dbReference type="NCBI Taxonomy" id="631"/>
    <lineage>
        <taxon>Bacteria</taxon>
        <taxon>Pseudomonadati</taxon>
        <taxon>Pseudomonadota</taxon>
        <taxon>Gammaproteobacteria</taxon>
        <taxon>Enterobacterales</taxon>
        <taxon>Yersiniaceae</taxon>
        <taxon>Yersinia</taxon>
    </lineage>
</organism>
<dbReference type="NCBIfam" id="NF011179">
    <property type="entry name" value="PRK14584.1"/>
    <property type="match status" value="1"/>
</dbReference>
<feature type="transmembrane region" description="Helical" evidence="1">
    <location>
        <begin position="12"/>
        <end position="34"/>
    </location>
</feature>
<proteinExistence type="predicted"/>
<dbReference type="Pfam" id="PF13994">
    <property type="entry name" value="PgaD"/>
    <property type="match status" value="1"/>
</dbReference>
<dbReference type="GeneID" id="61814370"/>
<dbReference type="InterPro" id="IPR023829">
    <property type="entry name" value="PGA_PgaD"/>
</dbReference>
<dbReference type="RefSeq" id="WP_019209729.1">
    <property type="nucleotide sequence ID" value="NZ_CWJI01000001.1"/>
</dbReference>
<evidence type="ECO:0000313" key="2">
    <source>
        <dbReference type="EMBL" id="CRY54135.1"/>
    </source>
</evidence>
<keyword evidence="1" id="KW-0812">Transmembrane</keyword>
<keyword evidence="1" id="KW-0472">Membrane</keyword>
<protein>
    <submittedName>
        <fullName evidence="2">Hemin storage system protein</fullName>
    </submittedName>
</protein>
<dbReference type="NCBIfam" id="TIGR03940">
    <property type="entry name" value="PGA_PgaD"/>
    <property type="match status" value="1"/>
</dbReference>
<name>A0A0H5LST7_YERIN</name>
<evidence type="ECO:0000313" key="3">
    <source>
        <dbReference type="Proteomes" id="UP000043316"/>
    </source>
</evidence>
<feature type="transmembrane region" description="Helical" evidence="1">
    <location>
        <begin position="54"/>
        <end position="83"/>
    </location>
</feature>
<dbReference type="GO" id="GO:0043709">
    <property type="term" value="P:cell adhesion involved in single-species biofilm formation"/>
    <property type="evidence" value="ECO:0007669"/>
    <property type="project" value="InterPro"/>
</dbReference>
<dbReference type="AlphaFoldDB" id="A0A0H5LST7"/>
<keyword evidence="1" id="KW-1133">Transmembrane helix</keyword>
<gene>
    <name evidence="2" type="primary">hmsS</name>
    <name evidence="2" type="ORF">ERS008476_01048</name>
</gene>
<evidence type="ECO:0000256" key="1">
    <source>
        <dbReference type="SAM" id="Phobius"/>
    </source>
</evidence>
<dbReference type="Proteomes" id="UP000043316">
    <property type="component" value="Unassembled WGS sequence"/>
</dbReference>
<sequence>MSEPLIHTEQRAIPRWIDIIITALAWIGFIFLFAKGFFDMIGRAPNMGPIPFRLYILSGLTTIALYVAIALFNAVVIIMWAKYNQVRFQVERRGHRPSLDDDELASSMDLSGEMIAKLKAGSCMTLYNDEHGQLLEVKDGLQLPTVAPVVNLRRG</sequence>
<reference evidence="3" key="1">
    <citation type="submission" date="2015-03" db="EMBL/GenBank/DDBJ databases">
        <authorList>
            <consortium name="Pathogen Informatics"/>
        </authorList>
    </citation>
    <scope>NUCLEOTIDE SEQUENCE [LARGE SCALE GENOMIC DNA]</scope>
    <source>
        <strain evidence="3">R148</strain>
    </source>
</reference>